<evidence type="ECO:0000313" key="4">
    <source>
        <dbReference type="Proteomes" id="UP001472677"/>
    </source>
</evidence>
<evidence type="ECO:0000259" key="2">
    <source>
        <dbReference type="Pfam" id="PF00582"/>
    </source>
</evidence>
<dbReference type="PANTHER" id="PTHR47000:SF1">
    <property type="entry name" value="ADENINE NUCLEOTIDE ALPHA HYDROLASES-LIKE SUPERFAMILY PROTEIN"/>
    <property type="match status" value="1"/>
</dbReference>
<feature type="compositionally biased region" description="Basic and acidic residues" evidence="1">
    <location>
        <begin position="153"/>
        <end position="170"/>
    </location>
</feature>
<protein>
    <recommendedName>
        <fullName evidence="2">UspA domain-containing protein</fullName>
    </recommendedName>
</protein>
<dbReference type="InterPro" id="IPR006016">
    <property type="entry name" value="UspA"/>
</dbReference>
<dbReference type="PANTHER" id="PTHR47000">
    <property type="entry name" value="ADENINE NUCLEOTIDE ALPHA HYDROLASES-LIKE SUPERFAMILY PROTEIN"/>
    <property type="match status" value="1"/>
</dbReference>
<dbReference type="InterPro" id="IPR014729">
    <property type="entry name" value="Rossmann-like_a/b/a_fold"/>
</dbReference>
<reference evidence="3 4" key="1">
    <citation type="journal article" date="2024" name="G3 (Bethesda)">
        <title>Genome assembly of Hibiscus sabdariffa L. provides insights into metabolisms of medicinal natural products.</title>
        <authorList>
            <person name="Kim T."/>
        </authorList>
    </citation>
    <scope>NUCLEOTIDE SEQUENCE [LARGE SCALE GENOMIC DNA]</scope>
    <source>
        <strain evidence="3">TK-2024</strain>
        <tissue evidence="3">Old leaves</tissue>
    </source>
</reference>
<organism evidence="3 4">
    <name type="scientific">Hibiscus sabdariffa</name>
    <name type="common">roselle</name>
    <dbReference type="NCBI Taxonomy" id="183260"/>
    <lineage>
        <taxon>Eukaryota</taxon>
        <taxon>Viridiplantae</taxon>
        <taxon>Streptophyta</taxon>
        <taxon>Embryophyta</taxon>
        <taxon>Tracheophyta</taxon>
        <taxon>Spermatophyta</taxon>
        <taxon>Magnoliopsida</taxon>
        <taxon>eudicotyledons</taxon>
        <taxon>Gunneridae</taxon>
        <taxon>Pentapetalae</taxon>
        <taxon>rosids</taxon>
        <taxon>malvids</taxon>
        <taxon>Malvales</taxon>
        <taxon>Malvaceae</taxon>
        <taxon>Malvoideae</taxon>
        <taxon>Hibiscus</taxon>
    </lineage>
</organism>
<evidence type="ECO:0000256" key="1">
    <source>
        <dbReference type="SAM" id="MobiDB-lite"/>
    </source>
</evidence>
<dbReference type="EMBL" id="JBBPBM010000045">
    <property type="protein sequence ID" value="KAK8522817.1"/>
    <property type="molecule type" value="Genomic_DNA"/>
</dbReference>
<feature type="domain" description="UspA" evidence="2">
    <location>
        <begin position="67"/>
        <end position="134"/>
    </location>
</feature>
<comment type="caution">
    <text evidence="3">The sequence shown here is derived from an EMBL/GenBank/DDBJ whole genome shotgun (WGS) entry which is preliminary data.</text>
</comment>
<accession>A0ABR2CSQ2</accession>
<proteinExistence type="predicted"/>
<keyword evidence="4" id="KW-1185">Reference proteome</keyword>
<dbReference type="Pfam" id="PF00582">
    <property type="entry name" value="Usp"/>
    <property type="match status" value="1"/>
</dbReference>
<feature type="region of interest" description="Disordered" evidence="1">
    <location>
        <begin position="108"/>
        <end position="191"/>
    </location>
</feature>
<dbReference type="Proteomes" id="UP001472677">
    <property type="component" value="Unassembled WGS sequence"/>
</dbReference>
<feature type="compositionally biased region" description="Basic and acidic residues" evidence="1">
    <location>
        <begin position="177"/>
        <end position="191"/>
    </location>
</feature>
<evidence type="ECO:0000313" key="3">
    <source>
        <dbReference type="EMBL" id="KAK8522817.1"/>
    </source>
</evidence>
<sequence length="233" mass="25050">MGRTGPRLPSFCLNRIRPHVRVRSPPVQAKANLNCAAPATATATDDPNKHGVCGKVEGEKPGFLLGRKIMIVVDSTVESKGALQWALSHTVQCHDTIVLLYVTKPSKQATDTNGESDKNKASRGGGGGERERSNNSGGGQEARGGASGSGAKVEVRDMAAHHDVGEQPDNRRRRGVLHPERRLHGSCGEEKKQEARRKFGLCLYRWPWRLSDYGAKGNTVGSPVVPLSDATVS</sequence>
<name>A0ABR2CSQ2_9ROSI</name>
<gene>
    <name evidence="3" type="ORF">V6N12_056512</name>
</gene>
<dbReference type="Gene3D" id="3.40.50.620">
    <property type="entry name" value="HUPs"/>
    <property type="match status" value="1"/>
</dbReference>
<feature type="compositionally biased region" description="Gly residues" evidence="1">
    <location>
        <begin position="136"/>
        <end position="148"/>
    </location>
</feature>